<evidence type="ECO:0000259" key="16">
    <source>
        <dbReference type="PROSITE" id="PS50109"/>
    </source>
</evidence>
<dbReference type="EMBL" id="SGXC01000001">
    <property type="protein sequence ID" value="RZS86583.1"/>
    <property type="molecule type" value="Genomic_DNA"/>
</dbReference>
<keyword evidence="19" id="KW-1185">Reference proteome</keyword>
<comment type="subcellular location">
    <subcellularLocation>
        <location evidence="2 14">Cell inner membrane</location>
    </subcellularLocation>
</comment>
<dbReference type="Proteomes" id="UP000292445">
    <property type="component" value="Unassembled WGS sequence"/>
</dbReference>
<evidence type="ECO:0000256" key="13">
    <source>
        <dbReference type="ARBA" id="ARBA00023136"/>
    </source>
</evidence>
<protein>
    <recommendedName>
        <fullName evidence="14">Sensor protein</fullName>
        <ecNumber evidence="14">2.7.13.3</ecNumber>
    </recommendedName>
</protein>
<evidence type="ECO:0000259" key="17">
    <source>
        <dbReference type="PROSITE" id="PS50885"/>
    </source>
</evidence>
<keyword evidence="8 14" id="KW-0547">Nucleotide-binding</keyword>
<keyword evidence="7 14" id="KW-0812">Transmembrane</keyword>
<keyword evidence="3 14" id="KW-1003">Cell membrane</keyword>
<gene>
    <name evidence="18" type="ORF">EV675_2630</name>
</gene>
<dbReference type="InterPro" id="IPR036890">
    <property type="entry name" value="HATPase_C_sf"/>
</dbReference>
<dbReference type="AlphaFoldDB" id="A0A4Q7NN60"/>
<evidence type="ECO:0000256" key="7">
    <source>
        <dbReference type="ARBA" id="ARBA00022692"/>
    </source>
</evidence>
<evidence type="ECO:0000256" key="4">
    <source>
        <dbReference type="ARBA" id="ARBA00022519"/>
    </source>
</evidence>
<evidence type="ECO:0000256" key="2">
    <source>
        <dbReference type="ARBA" id="ARBA00004533"/>
    </source>
</evidence>
<dbReference type="PRINTS" id="PR00344">
    <property type="entry name" value="BCTRLSENSOR"/>
</dbReference>
<dbReference type="EC" id="2.7.13.3" evidence="14"/>
<evidence type="ECO:0000313" key="19">
    <source>
        <dbReference type="Proteomes" id="UP000292445"/>
    </source>
</evidence>
<keyword evidence="10 14" id="KW-0067">ATP-binding</keyword>
<evidence type="ECO:0000256" key="9">
    <source>
        <dbReference type="ARBA" id="ARBA00022777"/>
    </source>
</evidence>
<name>A0A4Q7NN60_9BURK</name>
<feature type="compositionally biased region" description="Polar residues" evidence="15">
    <location>
        <begin position="449"/>
        <end position="461"/>
    </location>
</feature>
<dbReference type="PANTHER" id="PTHR45436">
    <property type="entry name" value="SENSOR HISTIDINE KINASE YKOH"/>
    <property type="match status" value="1"/>
</dbReference>
<evidence type="ECO:0000256" key="6">
    <source>
        <dbReference type="ARBA" id="ARBA00022679"/>
    </source>
</evidence>
<keyword evidence="6 14" id="KW-0808">Transferase</keyword>
<dbReference type="SUPFAM" id="SSF55874">
    <property type="entry name" value="ATPase domain of HSP90 chaperone/DNA topoisomerase II/histidine kinase"/>
    <property type="match status" value="1"/>
</dbReference>
<comment type="caution">
    <text evidence="18">The sequence shown here is derived from an EMBL/GenBank/DDBJ whole genome shotgun (WGS) entry which is preliminary data.</text>
</comment>
<dbReference type="PANTHER" id="PTHR45436:SF9">
    <property type="entry name" value="SENSOR PROTEIN"/>
    <property type="match status" value="1"/>
</dbReference>
<evidence type="ECO:0000256" key="12">
    <source>
        <dbReference type="ARBA" id="ARBA00023012"/>
    </source>
</evidence>
<dbReference type="CDD" id="cd00075">
    <property type="entry name" value="HATPase"/>
    <property type="match status" value="1"/>
</dbReference>
<dbReference type="InterPro" id="IPR005467">
    <property type="entry name" value="His_kinase_dom"/>
</dbReference>
<dbReference type="Pfam" id="PF00512">
    <property type="entry name" value="HisKA"/>
    <property type="match status" value="1"/>
</dbReference>
<feature type="region of interest" description="Disordered" evidence="15">
    <location>
        <begin position="440"/>
        <end position="461"/>
    </location>
</feature>
<feature type="transmembrane region" description="Helical" evidence="14">
    <location>
        <begin position="144"/>
        <end position="167"/>
    </location>
</feature>
<dbReference type="InterPro" id="IPR050428">
    <property type="entry name" value="TCS_sensor_his_kinase"/>
</dbReference>
<dbReference type="Gene3D" id="6.10.340.10">
    <property type="match status" value="1"/>
</dbReference>
<keyword evidence="4 14" id="KW-0997">Cell inner membrane</keyword>
<organism evidence="18 19">
    <name type="scientific">Pigmentiphaga kullae</name>
    <dbReference type="NCBI Taxonomy" id="151784"/>
    <lineage>
        <taxon>Bacteria</taxon>
        <taxon>Pseudomonadati</taxon>
        <taxon>Pseudomonadota</taxon>
        <taxon>Betaproteobacteria</taxon>
        <taxon>Burkholderiales</taxon>
        <taxon>Alcaligenaceae</taxon>
        <taxon>Pigmentiphaga</taxon>
    </lineage>
</organism>
<feature type="transmembrane region" description="Helical" evidence="14">
    <location>
        <begin position="20"/>
        <end position="41"/>
    </location>
</feature>
<dbReference type="RefSeq" id="WP_165404575.1">
    <property type="nucleotide sequence ID" value="NZ_SGXC01000001.1"/>
</dbReference>
<proteinExistence type="predicted"/>
<dbReference type="InterPro" id="IPR003661">
    <property type="entry name" value="HisK_dim/P_dom"/>
</dbReference>
<keyword evidence="11 14" id="KW-1133">Transmembrane helix</keyword>
<dbReference type="NCBIfam" id="TIGR01386">
    <property type="entry name" value="cztS_silS_copS"/>
    <property type="match status" value="1"/>
</dbReference>
<keyword evidence="9 14" id="KW-0418">Kinase</keyword>
<evidence type="ECO:0000313" key="18">
    <source>
        <dbReference type="EMBL" id="RZS86583.1"/>
    </source>
</evidence>
<evidence type="ECO:0000256" key="3">
    <source>
        <dbReference type="ARBA" id="ARBA00022475"/>
    </source>
</evidence>
<dbReference type="PROSITE" id="PS50885">
    <property type="entry name" value="HAMP"/>
    <property type="match status" value="1"/>
</dbReference>
<dbReference type="GO" id="GO:0005886">
    <property type="term" value="C:plasma membrane"/>
    <property type="evidence" value="ECO:0007669"/>
    <property type="project" value="UniProtKB-SubCell"/>
</dbReference>
<evidence type="ECO:0000256" key="5">
    <source>
        <dbReference type="ARBA" id="ARBA00022553"/>
    </source>
</evidence>
<keyword evidence="12 14" id="KW-0902">Two-component regulatory system</keyword>
<comment type="function">
    <text evidence="14">Member of a two-component regulatory system.</text>
</comment>
<evidence type="ECO:0000256" key="8">
    <source>
        <dbReference type="ARBA" id="ARBA00022741"/>
    </source>
</evidence>
<dbReference type="GO" id="GO:0005524">
    <property type="term" value="F:ATP binding"/>
    <property type="evidence" value="ECO:0007669"/>
    <property type="project" value="UniProtKB-KW"/>
</dbReference>
<evidence type="ECO:0000256" key="14">
    <source>
        <dbReference type="RuleBase" id="RU364088"/>
    </source>
</evidence>
<dbReference type="InterPro" id="IPR003660">
    <property type="entry name" value="HAMP_dom"/>
</dbReference>
<feature type="domain" description="Histidine kinase" evidence="16">
    <location>
        <begin position="229"/>
        <end position="443"/>
    </location>
</feature>
<evidence type="ECO:0000256" key="10">
    <source>
        <dbReference type="ARBA" id="ARBA00022840"/>
    </source>
</evidence>
<reference evidence="18 19" key="1">
    <citation type="submission" date="2019-02" db="EMBL/GenBank/DDBJ databases">
        <title>Genomic Encyclopedia of Type Strains, Phase IV (KMG-IV): sequencing the most valuable type-strain genomes for metagenomic binning, comparative biology and taxonomic classification.</title>
        <authorList>
            <person name="Goeker M."/>
        </authorList>
    </citation>
    <scope>NUCLEOTIDE SEQUENCE [LARGE SCALE GENOMIC DNA]</scope>
    <source>
        <strain evidence="18 19">K24</strain>
    </source>
</reference>
<dbReference type="InterPro" id="IPR036097">
    <property type="entry name" value="HisK_dim/P_sf"/>
</dbReference>
<dbReference type="SMART" id="SM00388">
    <property type="entry name" value="HisKA"/>
    <property type="match status" value="1"/>
</dbReference>
<dbReference type="SMART" id="SM00387">
    <property type="entry name" value="HATPase_c"/>
    <property type="match status" value="1"/>
</dbReference>
<dbReference type="SUPFAM" id="SSF47384">
    <property type="entry name" value="Homodimeric domain of signal transducing histidine kinase"/>
    <property type="match status" value="1"/>
</dbReference>
<dbReference type="Pfam" id="PF02518">
    <property type="entry name" value="HATPase_c"/>
    <property type="match status" value="1"/>
</dbReference>
<dbReference type="Gene3D" id="1.10.287.130">
    <property type="match status" value="1"/>
</dbReference>
<dbReference type="InterPro" id="IPR006290">
    <property type="entry name" value="CztS_silS_copS"/>
</dbReference>
<evidence type="ECO:0000256" key="1">
    <source>
        <dbReference type="ARBA" id="ARBA00000085"/>
    </source>
</evidence>
<sequence length="461" mass="49927">MPRLSKGHSLGKRLSYRLALLTFCGLAIVSIVVYVATAIQLDDRQKSQLFQYERLVRHLSSEHSQPEQAPLFNHKLDDLFGDRTDISLALTDTRGNMIYASRSAVAGAKRSHRFSLNTAASENVLTTAVLSVATQRDDQLLQQLAATLLVVALGSASVVSAFSFFLVKRGLAPVSHLVSQMQSIPGRRLHSQLDGSSQPVELQPLIEQFNALLLRLDQAYEQQKGFSADVAHELRTPLANMTASSELALLGGATDPSLRDTLESNLEELDRMTTIVGDMLFLAQADRGEEARRVHSDSLLNELRDVLVYYEATLEEAGLTVSAVGDVAGEYDVSLLKRAISNLIENAMRHAAAGTVVLLRLSGNDTSSTIEVENTGNAISAAKLERIFQRFYRGDAPNGATGQRNHGLGLSIVAAIARMHGGTPIARSSGTVTAIGLRVPNQRHDAENSENSSRPGHASTR</sequence>
<accession>A0A4Q7NN60</accession>
<evidence type="ECO:0000256" key="15">
    <source>
        <dbReference type="SAM" id="MobiDB-lite"/>
    </source>
</evidence>
<keyword evidence="13 14" id="KW-0472">Membrane</keyword>
<dbReference type="InterPro" id="IPR003594">
    <property type="entry name" value="HATPase_dom"/>
</dbReference>
<dbReference type="InterPro" id="IPR004358">
    <property type="entry name" value="Sig_transdc_His_kin-like_C"/>
</dbReference>
<evidence type="ECO:0000256" key="11">
    <source>
        <dbReference type="ARBA" id="ARBA00022989"/>
    </source>
</evidence>
<dbReference type="CDD" id="cd00082">
    <property type="entry name" value="HisKA"/>
    <property type="match status" value="1"/>
</dbReference>
<dbReference type="GO" id="GO:0000155">
    <property type="term" value="F:phosphorelay sensor kinase activity"/>
    <property type="evidence" value="ECO:0007669"/>
    <property type="project" value="InterPro"/>
</dbReference>
<keyword evidence="5" id="KW-0597">Phosphoprotein</keyword>
<feature type="domain" description="HAMP" evidence="17">
    <location>
        <begin position="168"/>
        <end position="221"/>
    </location>
</feature>
<dbReference type="Gene3D" id="3.30.565.10">
    <property type="entry name" value="Histidine kinase-like ATPase, C-terminal domain"/>
    <property type="match status" value="1"/>
</dbReference>
<dbReference type="PROSITE" id="PS50109">
    <property type="entry name" value="HIS_KIN"/>
    <property type="match status" value="1"/>
</dbReference>
<comment type="catalytic activity">
    <reaction evidence="1 14">
        <text>ATP + protein L-histidine = ADP + protein N-phospho-L-histidine.</text>
        <dbReference type="EC" id="2.7.13.3"/>
    </reaction>
</comment>